<reference evidence="3" key="2">
    <citation type="submission" date="2012-11" db="EMBL/GenBank/DDBJ databases">
        <authorList>
            <person name="Kuo A."/>
            <person name="Curtis B.A."/>
            <person name="Tanifuji G."/>
            <person name="Burki F."/>
            <person name="Gruber A."/>
            <person name="Irimia M."/>
            <person name="Maruyama S."/>
            <person name="Arias M.C."/>
            <person name="Ball S.G."/>
            <person name="Gile G.H."/>
            <person name="Hirakawa Y."/>
            <person name="Hopkins J.F."/>
            <person name="Rensing S.A."/>
            <person name="Schmutz J."/>
            <person name="Symeonidi A."/>
            <person name="Elias M."/>
            <person name="Eveleigh R.J."/>
            <person name="Herman E.K."/>
            <person name="Klute M.J."/>
            <person name="Nakayama T."/>
            <person name="Obornik M."/>
            <person name="Reyes-Prieto A."/>
            <person name="Armbrust E.V."/>
            <person name="Aves S.J."/>
            <person name="Beiko R.G."/>
            <person name="Coutinho P."/>
            <person name="Dacks J.B."/>
            <person name="Durnford D.G."/>
            <person name="Fast N.M."/>
            <person name="Green B.R."/>
            <person name="Grisdale C."/>
            <person name="Hempe F."/>
            <person name="Henrissat B."/>
            <person name="Hoppner M.P."/>
            <person name="Ishida K.-I."/>
            <person name="Kim E."/>
            <person name="Koreny L."/>
            <person name="Kroth P.G."/>
            <person name="Liu Y."/>
            <person name="Malik S.-B."/>
            <person name="Maier U.G."/>
            <person name="McRose D."/>
            <person name="Mock T."/>
            <person name="Neilson J.A."/>
            <person name="Onodera N.T."/>
            <person name="Poole A.M."/>
            <person name="Pritham E.J."/>
            <person name="Richards T.A."/>
            <person name="Rocap G."/>
            <person name="Roy S.W."/>
            <person name="Sarai C."/>
            <person name="Schaack S."/>
            <person name="Shirato S."/>
            <person name="Slamovits C.H."/>
            <person name="Spencer D.F."/>
            <person name="Suzuki S."/>
            <person name="Worden A.Z."/>
            <person name="Zauner S."/>
            <person name="Barry K."/>
            <person name="Bell C."/>
            <person name="Bharti A.K."/>
            <person name="Crow J.A."/>
            <person name="Grimwood J."/>
            <person name="Kramer R."/>
            <person name="Lindquist E."/>
            <person name="Lucas S."/>
            <person name="Salamov A."/>
            <person name="McFadden G.I."/>
            <person name="Lane C.E."/>
            <person name="Keeling P.J."/>
            <person name="Gray M.W."/>
            <person name="Grigoriev I.V."/>
            <person name="Archibald J.M."/>
        </authorList>
    </citation>
    <scope>NUCLEOTIDE SEQUENCE</scope>
    <source>
        <strain evidence="3">CCMP2712</strain>
    </source>
</reference>
<reference evidence="2" key="3">
    <citation type="submission" date="2016-03" db="UniProtKB">
        <authorList>
            <consortium name="EnsemblProtists"/>
        </authorList>
    </citation>
    <scope>IDENTIFICATION</scope>
</reference>
<proteinExistence type="predicted"/>
<organism evidence="1">
    <name type="scientific">Guillardia theta (strain CCMP2712)</name>
    <name type="common">Cryptophyte</name>
    <dbReference type="NCBI Taxonomy" id="905079"/>
    <lineage>
        <taxon>Eukaryota</taxon>
        <taxon>Cryptophyceae</taxon>
        <taxon>Pyrenomonadales</taxon>
        <taxon>Geminigeraceae</taxon>
        <taxon>Guillardia</taxon>
    </lineage>
</organism>
<protein>
    <submittedName>
        <fullName evidence="1 2">Uncharacterized protein</fullName>
    </submittedName>
</protein>
<dbReference type="Proteomes" id="UP000011087">
    <property type="component" value="Unassembled WGS sequence"/>
</dbReference>
<dbReference type="EMBL" id="JH993030">
    <property type="protein sequence ID" value="EKX40594.1"/>
    <property type="molecule type" value="Genomic_DNA"/>
</dbReference>
<evidence type="ECO:0000313" key="1">
    <source>
        <dbReference type="EMBL" id="EKX40594.1"/>
    </source>
</evidence>
<gene>
    <name evidence="1" type="ORF">GUITHDRAFT_113380</name>
</gene>
<sequence length="66" mass="7217">MEIASNYVDLEKRRERFSAGADGSLSVNGYIRTNTPGAKGPQLPKMIDPVFNYNSQASLTSHSQSL</sequence>
<dbReference type="RefSeq" id="XP_005827574.1">
    <property type="nucleotide sequence ID" value="XM_005827517.1"/>
</dbReference>
<evidence type="ECO:0000313" key="3">
    <source>
        <dbReference type="Proteomes" id="UP000011087"/>
    </source>
</evidence>
<dbReference type="AlphaFoldDB" id="L1IXH7"/>
<dbReference type="EnsemblProtists" id="EKX40594">
    <property type="protein sequence ID" value="EKX40594"/>
    <property type="gene ID" value="GUITHDRAFT_113380"/>
</dbReference>
<accession>L1IXH7</accession>
<evidence type="ECO:0000313" key="2">
    <source>
        <dbReference type="EnsemblProtists" id="EKX40594"/>
    </source>
</evidence>
<dbReference type="HOGENOM" id="CLU_2836652_0_0_1"/>
<keyword evidence="3" id="KW-1185">Reference proteome</keyword>
<dbReference type="PaxDb" id="55529-EKX40594"/>
<name>L1IXH7_GUITC</name>
<dbReference type="KEGG" id="gtt:GUITHDRAFT_113380"/>
<dbReference type="GeneID" id="17297177"/>
<reference evidence="1 3" key="1">
    <citation type="journal article" date="2012" name="Nature">
        <title>Algal genomes reveal evolutionary mosaicism and the fate of nucleomorphs.</title>
        <authorList>
            <consortium name="DOE Joint Genome Institute"/>
            <person name="Curtis B.A."/>
            <person name="Tanifuji G."/>
            <person name="Burki F."/>
            <person name="Gruber A."/>
            <person name="Irimia M."/>
            <person name="Maruyama S."/>
            <person name="Arias M.C."/>
            <person name="Ball S.G."/>
            <person name="Gile G.H."/>
            <person name="Hirakawa Y."/>
            <person name="Hopkins J.F."/>
            <person name="Kuo A."/>
            <person name="Rensing S.A."/>
            <person name="Schmutz J."/>
            <person name="Symeonidi A."/>
            <person name="Elias M."/>
            <person name="Eveleigh R.J."/>
            <person name="Herman E.K."/>
            <person name="Klute M.J."/>
            <person name="Nakayama T."/>
            <person name="Obornik M."/>
            <person name="Reyes-Prieto A."/>
            <person name="Armbrust E.V."/>
            <person name="Aves S.J."/>
            <person name="Beiko R.G."/>
            <person name="Coutinho P."/>
            <person name="Dacks J.B."/>
            <person name="Durnford D.G."/>
            <person name="Fast N.M."/>
            <person name="Green B.R."/>
            <person name="Grisdale C.J."/>
            <person name="Hempel F."/>
            <person name="Henrissat B."/>
            <person name="Hoppner M.P."/>
            <person name="Ishida K."/>
            <person name="Kim E."/>
            <person name="Koreny L."/>
            <person name="Kroth P.G."/>
            <person name="Liu Y."/>
            <person name="Malik S.B."/>
            <person name="Maier U.G."/>
            <person name="McRose D."/>
            <person name="Mock T."/>
            <person name="Neilson J.A."/>
            <person name="Onodera N.T."/>
            <person name="Poole A.M."/>
            <person name="Pritham E.J."/>
            <person name="Richards T.A."/>
            <person name="Rocap G."/>
            <person name="Roy S.W."/>
            <person name="Sarai C."/>
            <person name="Schaack S."/>
            <person name="Shirato S."/>
            <person name="Slamovits C.H."/>
            <person name="Spencer D.F."/>
            <person name="Suzuki S."/>
            <person name="Worden A.Z."/>
            <person name="Zauner S."/>
            <person name="Barry K."/>
            <person name="Bell C."/>
            <person name="Bharti A.K."/>
            <person name="Crow J.A."/>
            <person name="Grimwood J."/>
            <person name="Kramer R."/>
            <person name="Lindquist E."/>
            <person name="Lucas S."/>
            <person name="Salamov A."/>
            <person name="McFadden G.I."/>
            <person name="Lane C.E."/>
            <person name="Keeling P.J."/>
            <person name="Gray M.W."/>
            <person name="Grigoriev I.V."/>
            <person name="Archibald J.M."/>
        </authorList>
    </citation>
    <scope>NUCLEOTIDE SEQUENCE</scope>
    <source>
        <strain evidence="1 3">CCMP2712</strain>
    </source>
</reference>